<dbReference type="HOGENOM" id="CLU_3288334_0_0_3"/>
<name>B7JVJ4_RIPO1</name>
<dbReference type="AlphaFoldDB" id="B7JVJ4"/>
<accession>B7JVJ4</accession>
<gene>
    <name evidence="1" type="ordered locus">PCC8801_0469</name>
</gene>
<proteinExistence type="predicted"/>
<dbReference type="STRING" id="41431.PCC8801_0469"/>
<evidence type="ECO:0000313" key="1">
    <source>
        <dbReference type="EMBL" id="ACK64565.1"/>
    </source>
</evidence>
<reference evidence="2" key="1">
    <citation type="journal article" date="2011" name="MBio">
        <title>Novel metabolic attributes of the genus Cyanothece, comprising a group of unicellular nitrogen-fixing Cyanobacteria.</title>
        <authorList>
            <person name="Bandyopadhyay A."/>
            <person name="Elvitigala T."/>
            <person name="Welsh E."/>
            <person name="Stockel J."/>
            <person name="Liberton M."/>
            <person name="Min H."/>
            <person name="Sherman L.A."/>
            <person name="Pakrasi H.B."/>
        </authorList>
    </citation>
    <scope>NUCLEOTIDE SEQUENCE [LARGE SCALE GENOMIC DNA]</scope>
    <source>
        <strain evidence="2">PCC 8801</strain>
    </source>
</reference>
<dbReference type="Proteomes" id="UP000008204">
    <property type="component" value="Chromosome"/>
</dbReference>
<keyword evidence="2" id="KW-1185">Reference proteome</keyword>
<dbReference type="EMBL" id="CP001287">
    <property type="protein sequence ID" value="ACK64565.1"/>
    <property type="molecule type" value="Genomic_DNA"/>
</dbReference>
<protein>
    <submittedName>
        <fullName evidence="1">Uncharacterized protein</fullName>
    </submittedName>
</protein>
<organism evidence="1 2">
    <name type="scientific">Rippkaea orientalis (strain PCC 8801 / RF-1)</name>
    <name type="common">Cyanothece sp. (strain PCC 8801)</name>
    <dbReference type="NCBI Taxonomy" id="41431"/>
    <lineage>
        <taxon>Bacteria</taxon>
        <taxon>Bacillati</taxon>
        <taxon>Cyanobacteriota</taxon>
        <taxon>Cyanophyceae</taxon>
        <taxon>Oscillatoriophycideae</taxon>
        <taxon>Chroococcales</taxon>
        <taxon>Aphanothecaceae</taxon>
        <taxon>Rippkaea</taxon>
        <taxon>Rippkaea orientalis</taxon>
    </lineage>
</organism>
<dbReference type="KEGG" id="cyp:PCC8801_0469"/>
<evidence type="ECO:0000313" key="2">
    <source>
        <dbReference type="Proteomes" id="UP000008204"/>
    </source>
</evidence>
<sequence>MTVAQHGDQIILIQTRGWGGWGVWGVWGVWGEGAVNDFGY</sequence>